<name>A0ABP6Z8C8_9ACTN</name>
<dbReference type="InterPro" id="IPR000835">
    <property type="entry name" value="HTH_MarR-typ"/>
</dbReference>
<dbReference type="Proteomes" id="UP001501074">
    <property type="component" value="Unassembled WGS sequence"/>
</dbReference>
<dbReference type="PANTHER" id="PTHR18964:SF149">
    <property type="entry name" value="BIFUNCTIONAL UDP-N-ACETYLGLUCOSAMINE 2-EPIMERASE_N-ACETYLMANNOSAMINE KINASE"/>
    <property type="match status" value="1"/>
</dbReference>
<keyword evidence="5" id="KW-1185">Reference proteome</keyword>
<dbReference type="PANTHER" id="PTHR18964">
    <property type="entry name" value="ROK (REPRESSOR, ORF, KINASE) FAMILY"/>
    <property type="match status" value="1"/>
</dbReference>
<dbReference type="Pfam" id="PF00480">
    <property type="entry name" value="ROK"/>
    <property type="match status" value="1"/>
</dbReference>
<dbReference type="Gene3D" id="3.30.420.40">
    <property type="match status" value="2"/>
</dbReference>
<dbReference type="InterPro" id="IPR000600">
    <property type="entry name" value="ROK"/>
</dbReference>
<evidence type="ECO:0000259" key="3">
    <source>
        <dbReference type="Pfam" id="PF12802"/>
    </source>
</evidence>
<comment type="caution">
    <text evidence="4">The sequence shown here is derived from an EMBL/GenBank/DDBJ whole genome shotgun (WGS) entry which is preliminary data.</text>
</comment>
<evidence type="ECO:0000256" key="2">
    <source>
        <dbReference type="SAM" id="MobiDB-lite"/>
    </source>
</evidence>
<dbReference type="SUPFAM" id="SSF53067">
    <property type="entry name" value="Actin-like ATPase domain"/>
    <property type="match status" value="1"/>
</dbReference>
<evidence type="ECO:0000313" key="5">
    <source>
        <dbReference type="Proteomes" id="UP001501074"/>
    </source>
</evidence>
<sequence length="473" mass="47102">MSGVIAPAVSSTTDLRGAHLSRALRAVHSSPQALSRADLARRLGCTRATAGALVADLERLGLIEQKDVIVSGGRGRPSTLLGPSANGPVVVAVQIGTDAVRAAHVPLTGGLVDAQTRPLRSHAVDDVLAVVREVLDSRLDALGARVAGVGIAVHGLVDGVSGEVLSAPGLGWAGPAVDVLGWLGFRSEQRTHVGNVATLVAVAESVRGRAVEDADGVGQADDSGSGSGGTVLVLHADVGLGGALLMDGRAVTGRRGLAGEYGHLPFGTRDRVCRCGARGCWETEVDQVALAREAGLTAAPGAASAAADVVLAAMTSTAGGVSSGDQVRSAGGWSPEGDTEPVRTAGAVSAVPGAADLADGQVQVDPQRAADAVHRAAVSLGRGIGALVLVHDPDLVLLSGHAAELLRAAPQVVREAITADGGGRSGLFGAGYGVPPVQEIALGADAGLVGAAEAVFGALLDDVSLLTTGWVRS</sequence>
<accession>A0ABP6Z8C8</accession>
<dbReference type="Pfam" id="PF12802">
    <property type="entry name" value="MarR_2"/>
    <property type="match status" value="1"/>
</dbReference>
<feature type="region of interest" description="Disordered" evidence="2">
    <location>
        <begin position="319"/>
        <end position="342"/>
    </location>
</feature>
<dbReference type="InterPro" id="IPR043129">
    <property type="entry name" value="ATPase_NBD"/>
</dbReference>
<dbReference type="SUPFAM" id="SSF46785">
    <property type="entry name" value="Winged helix' DNA-binding domain"/>
    <property type="match status" value="1"/>
</dbReference>
<dbReference type="InterPro" id="IPR036388">
    <property type="entry name" value="WH-like_DNA-bd_sf"/>
</dbReference>
<reference evidence="5" key="1">
    <citation type="journal article" date="2019" name="Int. J. Syst. Evol. Microbiol.">
        <title>The Global Catalogue of Microorganisms (GCM) 10K type strain sequencing project: providing services to taxonomists for standard genome sequencing and annotation.</title>
        <authorList>
            <consortium name="The Broad Institute Genomics Platform"/>
            <consortium name="The Broad Institute Genome Sequencing Center for Infectious Disease"/>
            <person name="Wu L."/>
            <person name="Ma J."/>
        </authorList>
    </citation>
    <scope>NUCLEOTIDE SEQUENCE [LARGE SCALE GENOMIC DNA]</scope>
    <source>
        <strain evidence="5">JCM 16902</strain>
    </source>
</reference>
<proteinExistence type="inferred from homology"/>
<feature type="domain" description="HTH marR-type" evidence="3">
    <location>
        <begin position="22"/>
        <end position="67"/>
    </location>
</feature>
<evidence type="ECO:0000256" key="1">
    <source>
        <dbReference type="ARBA" id="ARBA00006479"/>
    </source>
</evidence>
<dbReference type="InterPro" id="IPR036390">
    <property type="entry name" value="WH_DNA-bd_sf"/>
</dbReference>
<gene>
    <name evidence="4" type="ORF">GCM10022223_13950</name>
</gene>
<dbReference type="Gene3D" id="1.10.10.10">
    <property type="entry name" value="Winged helix-like DNA-binding domain superfamily/Winged helix DNA-binding domain"/>
    <property type="match status" value="1"/>
</dbReference>
<protein>
    <submittedName>
        <fullName evidence="4">ROK family protein</fullName>
    </submittedName>
</protein>
<organism evidence="4 5">
    <name type="scientific">Kineosporia mesophila</name>
    <dbReference type="NCBI Taxonomy" id="566012"/>
    <lineage>
        <taxon>Bacteria</taxon>
        <taxon>Bacillati</taxon>
        <taxon>Actinomycetota</taxon>
        <taxon>Actinomycetes</taxon>
        <taxon>Kineosporiales</taxon>
        <taxon>Kineosporiaceae</taxon>
        <taxon>Kineosporia</taxon>
    </lineage>
</organism>
<dbReference type="EMBL" id="BAAAZO010000002">
    <property type="protein sequence ID" value="GAA3599673.1"/>
    <property type="molecule type" value="Genomic_DNA"/>
</dbReference>
<evidence type="ECO:0000313" key="4">
    <source>
        <dbReference type="EMBL" id="GAA3599673.1"/>
    </source>
</evidence>
<comment type="similarity">
    <text evidence="1">Belongs to the ROK (NagC/XylR) family.</text>
</comment>